<protein>
    <submittedName>
        <fullName evidence="2">Uncharacterized protein</fullName>
    </submittedName>
</protein>
<reference evidence="2 3" key="1">
    <citation type="submission" date="2017-04" db="EMBL/GenBank/DDBJ databases">
        <authorList>
            <person name="Afonso C.L."/>
            <person name="Miller P.J."/>
            <person name="Scott M.A."/>
            <person name="Spackman E."/>
            <person name="Goraichik I."/>
            <person name="Dimitrov K.M."/>
            <person name="Suarez D.L."/>
            <person name="Swayne D.E."/>
        </authorList>
    </citation>
    <scope>NUCLEOTIDE SEQUENCE [LARGE SCALE GENOMIC DNA]</scope>
    <source>
        <strain evidence="2">LMG 28154</strain>
    </source>
</reference>
<evidence type="ECO:0000313" key="3">
    <source>
        <dbReference type="Proteomes" id="UP000198460"/>
    </source>
</evidence>
<gene>
    <name evidence="2" type="ORF">BSIN_4218</name>
</gene>
<dbReference type="AlphaFoldDB" id="A0A238H7F8"/>
<accession>A0A238H7F8</accession>
<evidence type="ECO:0000256" key="1">
    <source>
        <dbReference type="SAM" id="MobiDB-lite"/>
    </source>
</evidence>
<proteinExistence type="predicted"/>
<sequence length="59" mass="6413">MPAATGVSALIRRTARRGTPRVPRGRRSKAGTLDAQLQFVTRASSRERPARRLPAIAMA</sequence>
<feature type="region of interest" description="Disordered" evidence="1">
    <location>
        <begin position="1"/>
        <end position="31"/>
    </location>
</feature>
<evidence type="ECO:0000313" key="2">
    <source>
        <dbReference type="EMBL" id="SMG01184.1"/>
    </source>
</evidence>
<organism evidence="2 3">
    <name type="scientific">Burkholderia singularis</name>
    <dbReference type="NCBI Taxonomy" id="1503053"/>
    <lineage>
        <taxon>Bacteria</taxon>
        <taxon>Pseudomonadati</taxon>
        <taxon>Pseudomonadota</taxon>
        <taxon>Betaproteobacteria</taxon>
        <taxon>Burkholderiales</taxon>
        <taxon>Burkholderiaceae</taxon>
        <taxon>Burkholderia</taxon>
        <taxon>pseudomallei group</taxon>
    </lineage>
</organism>
<name>A0A238H7F8_9BURK</name>
<dbReference type="Proteomes" id="UP000198460">
    <property type="component" value="Unassembled WGS sequence"/>
</dbReference>
<feature type="compositionally biased region" description="Basic residues" evidence="1">
    <location>
        <begin position="13"/>
        <end position="29"/>
    </location>
</feature>
<dbReference type="EMBL" id="FXAN01000069">
    <property type="protein sequence ID" value="SMG01184.1"/>
    <property type="molecule type" value="Genomic_DNA"/>
</dbReference>